<reference evidence="7 8" key="1">
    <citation type="submission" date="2016-05" db="EMBL/GenBank/DDBJ databases">
        <title>Complete Genome and Methylome Analysis of Psychrotrophic Bacterial Isolates from Antarctic Lake Untersee.</title>
        <authorList>
            <person name="Fomenkov A."/>
            <person name="Akimov V.N."/>
            <person name="Vasilyeva L.V."/>
            <person name="Andersen D."/>
            <person name="Vincze T."/>
            <person name="Roberts R.J."/>
        </authorList>
    </citation>
    <scope>NUCLEOTIDE SEQUENCE [LARGE SCALE GENOMIC DNA]</scope>
    <source>
        <strain evidence="7 8">U14-5</strain>
    </source>
</reference>
<evidence type="ECO:0000259" key="6">
    <source>
        <dbReference type="SMART" id="SM00478"/>
    </source>
</evidence>
<keyword evidence="5" id="KW-0234">DNA repair</keyword>
<protein>
    <recommendedName>
        <fullName evidence="3">DNA-3-methyladenine glycosylase II</fullName>
        <ecNumber evidence="3">3.2.2.21</ecNumber>
    </recommendedName>
</protein>
<dbReference type="InterPro" id="IPR003265">
    <property type="entry name" value="HhH-GPD_domain"/>
</dbReference>
<proteinExistence type="inferred from homology"/>
<dbReference type="PANTHER" id="PTHR43003">
    <property type="entry name" value="DNA-3-METHYLADENINE GLYCOSYLASE"/>
    <property type="match status" value="1"/>
</dbReference>
<evidence type="ECO:0000256" key="3">
    <source>
        <dbReference type="ARBA" id="ARBA00012000"/>
    </source>
</evidence>
<dbReference type="InterPro" id="IPR011257">
    <property type="entry name" value="DNA_glycosylase"/>
</dbReference>
<sequence>MWEKQLAVEPPYHFDQVLRRLSSDPLKTVDLSQREIKVPIRLEQKPYVVIVQATGTKDAPMFRVRSNGPEEPLLSEVKRIFGMEHQLHMIQDHFSQTNLAPIFEQHIGTPLMLDFHLYHCLMKCIIHQQLNLSFAYELTKRFVHTYGEQIEGVWFDPLPETIASLETDDLRKLQFSQRKAEYVIDVSKRIVSGSLCLEELHDLSDLEVEERLLPIRGIGPWTVQNVLMNGLGRPNLFPMADIGIQNAIKRHFDLPEKPTKEEMSALSKEWTPYLSYASLYLWRSIETDK</sequence>
<dbReference type="GO" id="GO:0005737">
    <property type="term" value="C:cytoplasm"/>
    <property type="evidence" value="ECO:0007669"/>
    <property type="project" value="TreeGrafter"/>
</dbReference>
<dbReference type="Pfam" id="PF00730">
    <property type="entry name" value="HhH-GPD"/>
    <property type="match status" value="1"/>
</dbReference>
<dbReference type="RefSeq" id="WP_075622567.1">
    <property type="nucleotide sequence ID" value="NZ_CP015607.1"/>
</dbReference>
<dbReference type="SMART" id="SM00478">
    <property type="entry name" value="ENDO3c"/>
    <property type="match status" value="1"/>
</dbReference>
<dbReference type="GO" id="GO:0032993">
    <property type="term" value="C:protein-DNA complex"/>
    <property type="evidence" value="ECO:0007669"/>
    <property type="project" value="TreeGrafter"/>
</dbReference>
<keyword evidence="4" id="KW-0227">DNA damage</keyword>
<dbReference type="InterPro" id="IPR051912">
    <property type="entry name" value="Alkylbase_DNA_Glycosylase/TA"/>
</dbReference>
<dbReference type="GO" id="GO:0006285">
    <property type="term" value="P:base-excision repair, AP site formation"/>
    <property type="evidence" value="ECO:0007669"/>
    <property type="project" value="TreeGrafter"/>
</dbReference>
<dbReference type="CDD" id="cd00056">
    <property type="entry name" value="ENDO3c"/>
    <property type="match status" value="1"/>
</dbReference>
<dbReference type="GO" id="GO:0008725">
    <property type="term" value="F:DNA-3-methyladenine glycosylase activity"/>
    <property type="evidence" value="ECO:0007669"/>
    <property type="project" value="TreeGrafter"/>
</dbReference>
<dbReference type="Proteomes" id="UP000185426">
    <property type="component" value="Chromosome"/>
</dbReference>
<dbReference type="PANTHER" id="PTHR43003:SF5">
    <property type="entry name" value="DNA-3-METHYLADENINE GLYCOSYLASE"/>
    <property type="match status" value="1"/>
</dbReference>
<dbReference type="Gene3D" id="1.10.1670.40">
    <property type="match status" value="1"/>
</dbReference>
<evidence type="ECO:0000256" key="2">
    <source>
        <dbReference type="ARBA" id="ARBA00010817"/>
    </source>
</evidence>
<comment type="catalytic activity">
    <reaction evidence="1">
        <text>Hydrolysis of alkylated DNA, releasing 3-methyladenine, 3-methylguanine, 7-methylguanine and 7-methyladenine.</text>
        <dbReference type="EC" id="3.2.2.21"/>
    </reaction>
</comment>
<dbReference type="GO" id="GO:0006307">
    <property type="term" value="P:DNA alkylation repair"/>
    <property type="evidence" value="ECO:0007669"/>
    <property type="project" value="TreeGrafter"/>
</dbReference>
<dbReference type="SUPFAM" id="SSF48150">
    <property type="entry name" value="DNA-glycosylase"/>
    <property type="match status" value="1"/>
</dbReference>
<dbReference type="AlphaFoldDB" id="A0A1L6ZIW0"/>
<dbReference type="EC" id="3.2.2.21" evidence="3"/>
<dbReference type="EMBL" id="CP015607">
    <property type="protein sequence ID" value="APT46458.1"/>
    <property type="molecule type" value="Genomic_DNA"/>
</dbReference>
<dbReference type="GO" id="GO:0043916">
    <property type="term" value="F:DNA-7-methylguanine glycosylase activity"/>
    <property type="evidence" value="ECO:0007669"/>
    <property type="project" value="TreeGrafter"/>
</dbReference>
<evidence type="ECO:0000256" key="1">
    <source>
        <dbReference type="ARBA" id="ARBA00000086"/>
    </source>
</evidence>
<evidence type="ECO:0000256" key="5">
    <source>
        <dbReference type="ARBA" id="ARBA00023204"/>
    </source>
</evidence>
<gene>
    <name evidence="7" type="ORF">BSA145_11625</name>
</gene>
<comment type="similarity">
    <text evidence="2">Belongs to the alkylbase DNA glycosidase AlkA family.</text>
</comment>
<dbReference type="GO" id="GO:0032131">
    <property type="term" value="F:alkylated DNA binding"/>
    <property type="evidence" value="ECO:0007669"/>
    <property type="project" value="TreeGrafter"/>
</dbReference>
<accession>A0A1L6ZIW0</accession>
<evidence type="ECO:0000256" key="4">
    <source>
        <dbReference type="ARBA" id="ARBA00022763"/>
    </source>
</evidence>
<dbReference type="FunFam" id="1.10.340.30:FF:000004">
    <property type="entry name" value="DNA-3-methyladenine glycosylase II"/>
    <property type="match status" value="1"/>
</dbReference>
<feature type="domain" description="HhH-GPD" evidence="6">
    <location>
        <begin position="126"/>
        <end position="286"/>
    </location>
</feature>
<organism evidence="7 8">
    <name type="scientific">Bacillus safensis</name>
    <dbReference type="NCBI Taxonomy" id="561879"/>
    <lineage>
        <taxon>Bacteria</taxon>
        <taxon>Bacillati</taxon>
        <taxon>Bacillota</taxon>
        <taxon>Bacilli</taxon>
        <taxon>Bacillales</taxon>
        <taxon>Bacillaceae</taxon>
        <taxon>Bacillus</taxon>
    </lineage>
</organism>
<evidence type="ECO:0000313" key="8">
    <source>
        <dbReference type="Proteomes" id="UP000185426"/>
    </source>
</evidence>
<dbReference type="Gene3D" id="1.10.340.30">
    <property type="entry name" value="Hypothetical protein, domain 2"/>
    <property type="match status" value="1"/>
</dbReference>
<name>A0A1L6ZIW0_BACIA</name>
<evidence type="ECO:0000313" key="7">
    <source>
        <dbReference type="EMBL" id="APT46458.1"/>
    </source>
</evidence>